<proteinExistence type="predicted"/>
<comment type="caution">
    <text evidence="3">The sequence shown here is derived from an EMBL/GenBank/DDBJ whole genome shotgun (WGS) entry which is preliminary data.</text>
</comment>
<reference evidence="3" key="2">
    <citation type="submission" date="2022-01" db="EMBL/GenBank/DDBJ databases">
        <authorList>
            <person name="Yamashiro T."/>
            <person name="Shiraishi A."/>
            <person name="Satake H."/>
            <person name="Nakayama K."/>
        </authorList>
    </citation>
    <scope>NUCLEOTIDE SEQUENCE</scope>
</reference>
<protein>
    <submittedName>
        <fullName evidence="3">Uncharacterized protein</fullName>
    </submittedName>
</protein>
<feature type="compositionally biased region" description="Low complexity" evidence="1">
    <location>
        <begin position="232"/>
        <end position="241"/>
    </location>
</feature>
<reference evidence="3" key="1">
    <citation type="journal article" date="2022" name="Int. J. Mol. Sci.">
        <title>Draft Genome of Tanacetum Coccineum: Genomic Comparison of Closely Related Tanacetum-Family Plants.</title>
        <authorList>
            <person name="Yamashiro T."/>
            <person name="Shiraishi A."/>
            <person name="Nakayama K."/>
            <person name="Satake H."/>
        </authorList>
    </citation>
    <scope>NUCLEOTIDE SEQUENCE</scope>
</reference>
<evidence type="ECO:0000313" key="4">
    <source>
        <dbReference type="Proteomes" id="UP001151760"/>
    </source>
</evidence>
<dbReference type="Proteomes" id="UP001151760">
    <property type="component" value="Unassembled WGS sequence"/>
</dbReference>
<feature type="region of interest" description="Disordered" evidence="1">
    <location>
        <begin position="182"/>
        <end position="201"/>
    </location>
</feature>
<feature type="region of interest" description="Disordered" evidence="1">
    <location>
        <begin position="232"/>
        <end position="253"/>
    </location>
</feature>
<accession>A0ABQ4XBJ0</accession>
<keyword evidence="2" id="KW-0472">Membrane</keyword>
<evidence type="ECO:0000256" key="1">
    <source>
        <dbReference type="SAM" id="MobiDB-lite"/>
    </source>
</evidence>
<sequence length="349" mass="39519">MSIDTRRRTVLSRKSAERLFSLTYSTTITSLSILITSPQIPSRPLPFILTTNQWLLYVEGSLGIPSYWDIDREIALPSPVHEMRCLRSIPLQDSRRYESLGLWYYKITWDGLEDEIIFSVDDARHGPKEEARLSRCRFGLRSMVLRSVHSEGIHFKTTVMAPAVPKITELQWAADRRTEIVKEAQDSDDSKLQRQQGTAKESCRAELPEEAVAVLRLGLMIVSYKWLPRGRPTRPTRLNPGTTPPPVTDPTTTTSVTSAQLQAMIDEGCHAVLQHVLDPILAMIAIPRNRCGSIDPVVFERGWKPKFAYVTYRGESSEVCNNVSYGNSSNMVDTLHARTVTNELRMEMT</sequence>
<keyword evidence="2" id="KW-0812">Transmembrane</keyword>
<organism evidence="3 4">
    <name type="scientific">Tanacetum coccineum</name>
    <dbReference type="NCBI Taxonomy" id="301880"/>
    <lineage>
        <taxon>Eukaryota</taxon>
        <taxon>Viridiplantae</taxon>
        <taxon>Streptophyta</taxon>
        <taxon>Embryophyta</taxon>
        <taxon>Tracheophyta</taxon>
        <taxon>Spermatophyta</taxon>
        <taxon>Magnoliopsida</taxon>
        <taxon>eudicotyledons</taxon>
        <taxon>Gunneridae</taxon>
        <taxon>Pentapetalae</taxon>
        <taxon>asterids</taxon>
        <taxon>campanulids</taxon>
        <taxon>Asterales</taxon>
        <taxon>Asteraceae</taxon>
        <taxon>Asteroideae</taxon>
        <taxon>Anthemideae</taxon>
        <taxon>Anthemidinae</taxon>
        <taxon>Tanacetum</taxon>
    </lineage>
</organism>
<evidence type="ECO:0000256" key="2">
    <source>
        <dbReference type="SAM" id="Phobius"/>
    </source>
</evidence>
<keyword evidence="4" id="KW-1185">Reference proteome</keyword>
<name>A0ABQ4XBJ0_9ASTR</name>
<evidence type="ECO:0000313" key="3">
    <source>
        <dbReference type="EMBL" id="GJS62644.1"/>
    </source>
</evidence>
<dbReference type="EMBL" id="BQNB010009374">
    <property type="protein sequence ID" value="GJS62644.1"/>
    <property type="molecule type" value="Genomic_DNA"/>
</dbReference>
<feature type="compositionally biased region" description="Basic and acidic residues" evidence="1">
    <location>
        <begin position="182"/>
        <end position="192"/>
    </location>
</feature>
<feature type="transmembrane region" description="Helical" evidence="2">
    <location>
        <begin position="21"/>
        <end position="40"/>
    </location>
</feature>
<gene>
    <name evidence="3" type="ORF">Tco_0657428</name>
</gene>
<keyword evidence="2" id="KW-1133">Transmembrane helix</keyword>